<sequence>MKCRKRRRPICSEQSWSGLIRNGVRFYQEKLSIWLHTLLSSQGSVLEDEILETIPSLVTEEDNKMLTSLLIWKKFKRDSSFKGVSPVGKNFNFWKEGNSENLENPISQPAAIIQKITDWLKDCSQLLDIRSSGRLLILFFWRLRFIKPVNSQLTPKSLLIASMKIKKPLKLPIPRLTELHLSKLSAGHFKSIHLDQQRVDSLANFGCDSQFDYRFSADLPQQIC</sequence>
<evidence type="ECO:0000313" key="1">
    <source>
        <dbReference type="EMBL" id="MCE2056165.1"/>
    </source>
</evidence>
<name>A0ABS8W291_DATST</name>
<organism evidence="1 2">
    <name type="scientific">Datura stramonium</name>
    <name type="common">Jimsonweed</name>
    <name type="synonym">Common thornapple</name>
    <dbReference type="NCBI Taxonomy" id="4076"/>
    <lineage>
        <taxon>Eukaryota</taxon>
        <taxon>Viridiplantae</taxon>
        <taxon>Streptophyta</taxon>
        <taxon>Embryophyta</taxon>
        <taxon>Tracheophyta</taxon>
        <taxon>Spermatophyta</taxon>
        <taxon>Magnoliopsida</taxon>
        <taxon>eudicotyledons</taxon>
        <taxon>Gunneridae</taxon>
        <taxon>Pentapetalae</taxon>
        <taxon>asterids</taxon>
        <taxon>lamiids</taxon>
        <taxon>Solanales</taxon>
        <taxon>Solanaceae</taxon>
        <taxon>Solanoideae</taxon>
        <taxon>Datureae</taxon>
        <taxon>Datura</taxon>
    </lineage>
</organism>
<dbReference type="Proteomes" id="UP000823775">
    <property type="component" value="Unassembled WGS sequence"/>
</dbReference>
<proteinExistence type="predicted"/>
<protein>
    <submittedName>
        <fullName evidence="1">Uncharacterized protein</fullName>
    </submittedName>
</protein>
<keyword evidence="2" id="KW-1185">Reference proteome</keyword>
<dbReference type="EMBL" id="JACEIK010006691">
    <property type="protein sequence ID" value="MCE2056165.1"/>
    <property type="molecule type" value="Genomic_DNA"/>
</dbReference>
<gene>
    <name evidence="1" type="ORF">HAX54_044141</name>
</gene>
<accession>A0ABS8W291</accession>
<comment type="caution">
    <text evidence="1">The sequence shown here is derived from an EMBL/GenBank/DDBJ whole genome shotgun (WGS) entry which is preliminary data.</text>
</comment>
<evidence type="ECO:0000313" key="2">
    <source>
        <dbReference type="Proteomes" id="UP000823775"/>
    </source>
</evidence>
<reference evidence="1 2" key="1">
    <citation type="journal article" date="2021" name="BMC Genomics">
        <title>Datura genome reveals duplications of psychoactive alkaloid biosynthetic genes and high mutation rate following tissue culture.</title>
        <authorList>
            <person name="Rajewski A."/>
            <person name="Carter-House D."/>
            <person name="Stajich J."/>
            <person name="Litt A."/>
        </authorList>
    </citation>
    <scope>NUCLEOTIDE SEQUENCE [LARGE SCALE GENOMIC DNA]</scope>
    <source>
        <strain evidence="1">AR-01</strain>
    </source>
</reference>